<feature type="domain" description="Teneurin-like YD-shell" evidence="3">
    <location>
        <begin position="1044"/>
        <end position="1361"/>
    </location>
</feature>
<dbReference type="NCBIfam" id="TIGR03696">
    <property type="entry name" value="Rhs_assc_core"/>
    <property type="match status" value="1"/>
</dbReference>
<dbReference type="Gene3D" id="2.180.10.10">
    <property type="entry name" value="RHS repeat-associated core"/>
    <property type="match status" value="2"/>
</dbReference>
<dbReference type="NCBIfam" id="TIGR01643">
    <property type="entry name" value="YD_repeat_2x"/>
    <property type="match status" value="1"/>
</dbReference>
<dbReference type="PANTHER" id="PTHR32305">
    <property type="match status" value="1"/>
</dbReference>
<evidence type="ECO:0000256" key="1">
    <source>
        <dbReference type="ARBA" id="ARBA00022737"/>
    </source>
</evidence>
<dbReference type="InterPro" id="IPR022385">
    <property type="entry name" value="Rhs_assc_core"/>
</dbReference>
<accession>A0ABM7RQV4</accession>
<dbReference type="EMBL" id="AP017423">
    <property type="protein sequence ID" value="BCX68060.1"/>
    <property type="molecule type" value="Genomic_DNA"/>
</dbReference>
<dbReference type="InterPro" id="IPR056823">
    <property type="entry name" value="TEN-like_YD-shell"/>
</dbReference>
<evidence type="ECO:0000259" key="3">
    <source>
        <dbReference type="Pfam" id="PF25023"/>
    </source>
</evidence>
<protein>
    <submittedName>
        <fullName evidence="4">RHS repeat-associated core domain-containing protein</fullName>
    </submittedName>
</protein>
<gene>
    <name evidence="4" type="ORF">LAB08_R27000</name>
</gene>
<dbReference type="InterPro" id="IPR031325">
    <property type="entry name" value="RHS_repeat"/>
</dbReference>
<reference evidence="4 5" key="1">
    <citation type="submission" date="2016-04" db="EMBL/GenBank/DDBJ databases">
        <title>Complete genome sequence of Pseudomonas sp. LAB-08 isolated from TCE contaminated aquifer soil.</title>
        <authorList>
            <person name="Dohra H."/>
            <person name="Suzuki K."/>
            <person name="Fatma A."/>
            <person name="Inuzuka Y."/>
            <person name="Honjo M."/>
            <person name="Tashiro Y."/>
            <person name="Futamata H."/>
        </authorList>
    </citation>
    <scope>NUCLEOTIDE SEQUENCE [LARGE SCALE GENOMIC DNA]</scope>
    <source>
        <strain evidence="4 5">LAB-08</strain>
    </source>
</reference>
<evidence type="ECO:0000313" key="5">
    <source>
        <dbReference type="Proteomes" id="UP000218595"/>
    </source>
</evidence>
<sequence length="1551" mass="172476">MTISTSVHSNAFNFMSYHKGGVDPRTGQYTFTITLPDVKTNSLRGPGFGLDLRYNSLNTQDSGWGLGWNLELSQYTPADQILSLSTGERFKVTGTDSQTGQLVMKEKKLDSFRFYQEGSNRYRVVHKSGLVEILEVLGSAQNRVALPVEIHAPEGHKVTLGYTPFSGVHQILAWIKDDSGQTLLSVKRDSASVEVLLYPSSGPGGGPLANFGMTLQGSERYVSKITLPTDNQASWRFGYVIEKDHVCISTVETPTGGREEIRYQDLGHQFPASSGRKPLPRVTEHRTFPGFGQPMIQVGYAYPQGFNFLGFGLGFSWDDDGLDNLYKHPGDYDYQCVETLLVAGKPERTIERTFNRFHLLTREKTTQNNNVQTVDTTYHLTPNASFDQQPSYFQLPKEVKTTWSLLNDATRQRSETVSSTYDVHGNLLTQKQANGVIETSTWHPATGPDSFVRDIKDLTVTPAPSPDGKAPTLRTHYTYKTLPPVTGSPLPDWRTVETQKRVQVEAGGETELQRTVYTHINKPGDPFLHGRVERQTVTMNQLDTVTTYAYSIINGPVLNGSVLQIVEHLTGFDHGQNGRNVEKIITLQHSLLSGDPLLNRDDNDVEIRTVYDVLRRVTRETVAPGTQYEATRHYEYQLCANTGDQAEQRLFDVKNVKTRTTFDGLNRAIYEERDDVDDPAGGTAPRQIYAATYDEWNRLKTETEFDWLDRQALALTSSFEYDDWGAQCCVTGPDGVKTFEVTDPIGTSAWSGPIQRSWREGTGATPMKSGVTETWINLFDKPVRTERFDLNNQRISLQQNVYDGLGRTHKETVGFGAVQRDTTYGYDAFDRMIESTLPDKAVVKRSYAPHSDEDLPTAISVDNIQLGTQTFDGMGRMIESVTGGRKQVFTFEPGQTEPKTVTTPSGEVIEYRYQPLLGAEPVLRRLPQAGAQGVFDEATYVYDDKNARLLACEEQGLKLTRAYFSTGELKSEKREVGGNEFTMTYQYSRLGRLLGYTDVLGQKQDYEYDPQGRLKKTVLGTTASAFTYDSLNRTATIHTGDSASGQSVGITLQYDEFDRETLRRFDLNGLRQELSQVYNDVDGLKQRTLMEGATLLRDETYEYDLRGRLTNYGCTGTQPPVDPYGKLISQQIFSFDALDNITLLMTYFGSAFNRARYFYDNPDKTQLSKVTNNHADYPPQIDLKYNLDGHLILDEEKRTLDYDALGRLISVSGSSSGASRSYGYDPLDKAVAMNDGTGAEQRFYQGDLLANQIKGATSSTFMRGHEVVLAEHQAGASPKSLLLASDLKNSVMSEVSQSGRKDNAYSVYGYRGDDPVGSGALGYNGELREVVTGSYLLGDGHRSFNPTLMRFHSPDRESPFEEGGVNPYAYCGNDPANFEDPTGKFRFFAWVAKFFGSKASAGAKATSSGVKTAKAAGAARKVTKATDSGSKAGQSTSVPSQAKSVAKTNAKADKFARQRAKVNSNTKSSFWREVNTEELNQRRITQMAPTNQSLSYVRGPKFGESLADPPSGLQQLMHRADNPESMFKSMTKNIGSKKWSQAAEAAESIRK</sequence>
<dbReference type="Pfam" id="PF25023">
    <property type="entry name" value="TEN_YD-shell"/>
    <property type="match status" value="1"/>
</dbReference>
<keyword evidence="5" id="KW-1185">Reference proteome</keyword>
<evidence type="ECO:0000313" key="4">
    <source>
        <dbReference type="EMBL" id="BCX68060.1"/>
    </source>
</evidence>
<keyword evidence="1" id="KW-0677">Repeat</keyword>
<dbReference type="PANTHER" id="PTHR32305:SF15">
    <property type="entry name" value="PROTEIN RHSA-RELATED"/>
    <property type="match status" value="1"/>
</dbReference>
<dbReference type="Proteomes" id="UP000218595">
    <property type="component" value="Chromosome"/>
</dbReference>
<dbReference type="Pfam" id="PF05593">
    <property type="entry name" value="RHS_repeat"/>
    <property type="match status" value="1"/>
</dbReference>
<organism evidence="4 5">
    <name type="scientific">Pseudomonas izuensis</name>
    <dbReference type="NCBI Taxonomy" id="2684212"/>
    <lineage>
        <taxon>Bacteria</taxon>
        <taxon>Pseudomonadati</taxon>
        <taxon>Pseudomonadota</taxon>
        <taxon>Gammaproteobacteria</taxon>
        <taxon>Pseudomonadales</taxon>
        <taxon>Pseudomonadaceae</taxon>
        <taxon>Pseudomonas</taxon>
    </lineage>
</organism>
<name>A0ABM7RQV4_9PSED</name>
<dbReference type="InterPro" id="IPR006530">
    <property type="entry name" value="YD"/>
</dbReference>
<dbReference type="RefSeq" id="WP_096511725.1">
    <property type="nucleotide sequence ID" value="NZ_AP017423.2"/>
</dbReference>
<proteinExistence type="predicted"/>
<feature type="compositionally biased region" description="Polar residues" evidence="2">
    <location>
        <begin position="1425"/>
        <end position="1447"/>
    </location>
</feature>
<feature type="region of interest" description="Disordered" evidence="2">
    <location>
        <begin position="1416"/>
        <end position="1467"/>
    </location>
</feature>
<evidence type="ECO:0000256" key="2">
    <source>
        <dbReference type="SAM" id="MobiDB-lite"/>
    </source>
</evidence>
<dbReference type="InterPro" id="IPR050708">
    <property type="entry name" value="T6SS_VgrG/RHS"/>
</dbReference>